<gene>
    <name evidence="14" type="ORF">GCM10023213_19340</name>
</gene>
<dbReference type="Pfam" id="PF00912">
    <property type="entry name" value="Transgly"/>
    <property type="match status" value="1"/>
</dbReference>
<dbReference type="EMBL" id="BAABIA010000003">
    <property type="protein sequence ID" value="GAA5139163.1"/>
    <property type="molecule type" value="Genomic_DNA"/>
</dbReference>
<dbReference type="SUPFAM" id="SSF53955">
    <property type="entry name" value="Lysozyme-like"/>
    <property type="match status" value="1"/>
</dbReference>
<organism evidence="14 15">
    <name type="scientific">Prosthecobacter algae</name>
    <dbReference type="NCBI Taxonomy" id="1144682"/>
    <lineage>
        <taxon>Bacteria</taxon>
        <taxon>Pseudomonadati</taxon>
        <taxon>Verrucomicrobiota</taxon>
        <taxon>Verrucomicrobiia</taxon>
        <taxon>Verrucomicrobiales</taxon>
        <taxon>Verrucomicrobiaceae</taxon>
        <taxon>Prosthecobacter</taxon>
    </lineage>
</organism>
<dbReference type="InterPro" id="IPR001264">
    <property type="entry name" value="Glyco_trans_51"/>
</dbReference>
<evidence type="ECO:0000313" key="15">
    <source>
        <dbReference type="Proteomes" id="UP001499852"/>
    </source>
</evidence>
<dbReference type="InterPro" id="IPR011815">
    <property type="entry name" value="PBP_1c"/>
</dbReference>
<keyword evidence="15" id="KW-1185">Reference proteome</keyword>
<dbReference type="Proteomes" id="UP001499852">
    <property type="component" value="Unassembled WGS sequence"/>
</dbReference>
<dbReference type="InterPro" id="IPR023346">
    <property type="entry name" value="Lysozyme-like_dom_sf"/>
</dbReference>
<comment type="similarity">
    <text evidence="3">In the N-terminal section; belongs to the glycosyltransferase 51 family.</text>
</comment>
<comment type="catalytic activity">
    <reaction evidence="11">
        <text>[GlcNAc-(1-&gt;4)-Mur2Ac(oyl-L-Ala-gamma-D-Glu-L-Lys-D-Ala-D-Ala)](n)-di-trans,octa-cis-undecaprenyl diphosphate + beta-D-GlcNAc-(1-&gt;4)-Mur2Ac(oyl-L-Ala-gamma-D-Glu-L-Lys-D-Ala-D-Ala)-di-trans,octa-cis-undecaprenyl diphosphate = [GlcNAc-(1-&gt;4)-Mur2Ac(oyl-L-Ala-gamma-D-Glu-L-Lys-D-Ala-D-Ala)](n+1)-di-trans,octa-cis-undecaprenyl diphosphate + di-trans,octa-cis-undecaprenyl diphosphate + H(+)</text>
        <dbReference type="Rhea" id="RHEA:23708"/>
        <dbReference type="Rhea" id="RHEA-COMP:9602"/>
        <dbReference type="Rhea" id="RHEA-COMP:9603"/>
        <dbReference type="ChEBI" id="CHEBI:15378"/>
        <dbReference type="ChEBI" id="CHEBI:58405"/>
        <dbReference type="ChEBI" id="CHEBI:60033"/>
        <dbReference type="ChEBI" id="CHEBI:78435"/>
        <dbReference type="EC" id="2.4.99.28"/>
    </reaction>
</comment>
<reference evidence="15" key="1">
    <citation type="journal article" date="2019" name="Int. J. Syst. Evol. Microbiol.">
        <title>The Global Catalogue of Microorganisms (GCM) 10K type strain sequencing project: providing services to taxonomists for standard genome sequencing and annotation.</title>
        <authorList>
            <consortium name="The Broad Institute Genomics Platform"/>
            <consortium name="The Broad Institute Genome Sequencing Center for Infectious Disease"/>
            <person name="Wu L."/>
            <person name="Ma J."/>
        </authorList>
    </citation>
    <scope>NUCLEOTIDE SEQUENCE [LARGE SCALE GENOMIC DNA]</scope>
    <source>
        <strain evidence="15">JCM 18053</strain>
    </source>
</reference>
<evidence type="ECO:0000256" key="7">
    <source>
        <dbReference type="ARBA" id="ARBA00022679"/>
    </source>
</evidence>
<protein>
    <recommendedName>
        <fullName evidence="10">peptidoglycan glycosyltransferase</fullName>
        <ecNumber evidence="10">2.4.99.28</ecNumber>
    </recommendedName>
</protein>
<keyword evidence="8" id="KW-0378">Hydrolase</keyword>
<keyword evidence="5" id="KW-0645">Protease</keyword>
<dbReference type="Pfam" id="PF00905">
    <property type="entry name" value="Transpeptidase"/>
    <property type="match status" value="1"/>
</dbReference>
<dbReference type="SUPFAM" id="SSF56601">
    <property type="entry name" value="beta-lactamase/transpeptidase-like"/>
    <property type="match status" value="1"/>
</dbReference>
<evidence type="ECO:0000256" key="10">
    <source>
        <dbReference type="ARBA" id="ARBA00044770"/>
    </source>
</evidence>
<accession>A0ABP9P4Q8</accession>
<name>A0ABP9P4Q8_9BACT</name>
<comment type="pathway">
    <text evidence="1">Cell wall biogenesis; peptidoglycan biosynthesis.</text>
</comment>
<dbReference type="Gene3D" id="3.40.710.10">
    <property type="entry name" value="DD-peptidase/beta-lactamase superfamily"/>
    <property type="match status" value="1"/>
</dbReference>
<keyword evidence="4" id="KW-0121">Carboxypeptidase</keyword>
<evidence type="ECO:0000256" key="2">
    <source>
        <dbReference type="ARBA" id="ARBA00007090"/>
    </source>
</evidence>
<dbReference type="InterPro" id="IPR050396">
    <property type="entry name" value="Glycosyltr_51/Transpeptidase"/>
</dbReference>
<dbReference type="PANTHER" id="PTHR32282:SF15">
    <property type="entry name" value="PENICILLIN-BINDING PROTEIN 1C"/>
    <property type="match status" value="1"/>
</dbReference>
<evidence type="ECO:0000256" key="8">
    <source>
        <dbReference type="ARBA" id="ARBA00022801"/>
    </source>
</evidence>
<feature type="domain" description="Glycosyl transferase family 51" evidence="13">
    <location>
        <begin position="63"/>
        <end position="231"/>
    </location>
</feature>
<evidence type="ECO:0000256" key="9">
    <source>
        <dbReference type="ARBA" id="ARBA00023268"/>
    </source>
</evidence>
<sequence>MPRWLKRLLSLLFVALLLGLATWFALPWAVSLPAALQTPLQPSSRYLSSEGEPLRLLLTSQGDRVAQVLRFEEIPTRFIQATLAAEDKRFFDHGGVDLLAIARAARDNASQSRIVSGASTIHQQLIKVAAARPGKRGWWVKTVEAIQARHLAMAWSKEQVITEYVNRISYGNLLTGCASAAQGYFDKPLQDLTPAECALLAAIPQSPSRYNPFRQLAAILPRQQRILAKMHTLGWLTDEQLHVAQKETLKLQRYHGGFEAPHAVEMLRTTPRETTRTTLKAGLQRQVETIIAQRLRALKERHVSQAAVVVIENATGHVLALAGSRDFLAPEGGQINGAWVPHSPGSAIKPFTYLLALEQGHTPASIIADLPIEYTTPTGTYRPDNYAHKTYGPMTYRNALGNSLNISAVKVLSLVGGAQPLLDTLQQLGLSTLTEPADHYGLGLTIGNAPVRLLELANAYACLARLGKDLPWTLVNEAATTPAPRRQFDEATCYLMADILADNQARQLTFGQNSPLRLPFPVAVKTGTSTGYRDNWCVGYTPEFTVGVWAGNFDNSPMQDVSGVTGAAPIWRDVFLELQTRFGLTWYAEPHGIVRARIDPRTGKRLTAQSPPVRVSHEEIFVQAQQPPAATAADYDSQGRAYLRPEYATWIRSADNWMGNLVTIETTPQARPWRISNPIPGTVVRLDPDLPMGGRRLLLQTEPQRSISWDCDTLPVKTEGDVNYVDLTPGRHDLRATEPSSGEVQRTHIIVHPE</sequence>
<evidence type="ECO:0000256" key="4">
    <source>
        <dbReference type="ARBA" id="ARBA00022645"/>
    </source>
</evidence>
<evidence type="ECO:0000256" key="5">
    <source>
        <dbReference type="ARBA" id="ARBA00022670"/>
    </source>
</evidence>
<dbReference type="RefSeq" id="WP_345736164.1">
    <property type="nucleotide sequence ID" value="NZ_BAABIA010000003.1"/>
</dbReference>
<comment type="caution">
    <text evidence="14">The sequence shown here is derived from an EMBL/GenBank/DDBJ whole genome shotgun (WGS) entry which is preliminary data.</text>
</comment>
<evidence type="ECO:0000256" key="6">
    <source>
        <dbReference type="ARBA" id="ARBA00022676"/>
    </source>
</evidence>
<evidence type="ECO:0000313" key="14">
    <source>
        <dbReference type="EMBL" id="GAA5139163.1"/>
    </source>
</evidence>
<dbReference type="Gene3D" id="1.10.3810.10">
    <property type="entry name" value="Biosynthetic peptidoglycan transglycosylase-like"/>
    <property type="match status" value="1"/>
</dbReference>
<keyword evidence="9" id="KW-0511">Multifunctional enzyme</keyword>
<evidence type="ECO:0000256" key="3">
    <source>
        <dbReference type="ARBA" id="ARBA00007739"/>
    </source>
</evidence>
<keyword evidence="7" id="KW-0808">Transferase</keyword>
<dbReference type="EC" id="2.4.99.28" evidence="10"/>
<dbReference type="PANTHER" id="PTHR32282">
    <property type="entry name" value="BINDING PROTEIN TRANSPEPTIDASE, PUTATIVE-RELATED"/>
    <property type="match status" value="1"/>
</dbReference>
<proteinExistence type="inferred from homology"/>
<evidence type="ECO:0000259" key="12">
    <source>
        <dbReference type="Pfam" id="PF00905"/>
    </source>
</evidence>
<dbReference type="InterPro" id="IPR012338">
    <property type="entry name" value="Beta-lactam/transpept-like"/>
</dbReference>
<evidence type="ECO:0000259" key="13">
    <source>
        <dbReference type="Pfam" id="PF00912"/>
    </source>
</evidence>
<evidence type="ECO:0000256" key="1">
    <source>
        <dbReference type="ARBA" id="ARBA00004752"/>
    </source>
</evidence>
<dbReference type="InterPro" id="IPR001460">
    <property type="entry name" value="PCN-bd_Tpept"/>
</dbReference>
<dbReference type="NCBIfam" id="TIGR02073">
    <property type="entry name" value="PBP_1c"/>
    <property type="match status" value="1"/>
</dbReference>
<comment type="similarity">
    <text evidence="2">In the C-terminal section; belongs to the transpeptidase family.</text>
</comment>
<keyword evidence="6" id="KW-0328">Glycosyltransferase</keyword>
<feature type="domain" description="Penicillin-binding protein transpeptidase" evidence="12">
    <location>
        <begin position="307"/>
        <end position="570"/>
    </location>
</feature>
<dbReference type="InterPro" id="IPR036950">
    <property type="entry name" value="PBP_transglycosylase"/>
</dbReference>
<evidence type="ECO:0000256" key="11">
    <source>
        <dbReference type="ARBA" id="ARBA00049902"/>
    </source>
</evidence>